<protein>
    <recommendedName>
        <fullName evidence="4 12">Trigger factor</fullName>
        <shortName evidence="12">TF</shortName>
        <ecNumber evidence="3 12">5.2.1.8</ecNumber>
    </recommendedName>
    <alternativeName>
        <fullName evidence="11 12">PPIase</fullName>
    </alternativeName>
</protein>
<keyword evidence="19" id="KW-1185">Reference proteome</keyword>
<keyword evidence="6 12" id="KW-0697">Rotamase</keyword>
<dbReference type="SUPFAM" id="SSF54534">
    <property type="entry name" value="FKBP-like"/>
    <property type="match status" value="1"/>
</dbReference>
<dbReference type="PANTHER" id="PTHR30560">
    <property type="entry name" value="TRIGGER FACTOR CHAPERONE AND PEPTIDYL-PROLYL CIS/TRANS ISOMERASE"/>
    <property type="match status" value="1"/>
</dbReference>
<dbReference type="InterPro" id="IPR027304">
    <property type="entry name" value="Trigger_fact/SurA_dom_sf"/>
</dbReference>
<evidence type="ECO:0000256" key="5">
    <source>
        <dbReference type="ARBA" id="ARBA00022618"/>
    </source>
</evidence>
<evidence type="ECO:0000256" key="1">
    <source>
        <dbReference type="ARBA" id="ARBA00000971"/>
    </source>
</evidence>
<proteinExistence type="inferred from homology"/>
<evidence type="ECO:0000259" key="17">
    <source>
        <dbReference type="PROSITE" id="PS50059"/>
    </source>
</evidence>
<dbReference type="Gene3D" id="3.30.70.1050">
    <property type="entry name" value="Trigger factor ribosome-binding domain"/>
    <property type="match status" value="1"/>
</dbReference>
<evidence type="ECO:0000256" key="9">
    <source>
        <dbReference type="ARBA" id="ARBA00023306"/>
    </source>
</evidence>
<dbReference type="HAMAP" id="MF_00303">
    <property type="entry name" value="Trigger_factor_Tig"/>
    <property type="match status" value="1"/>
</dbReference>
<dbReference type="PIRSF" id="PIRSF003095">
    <property type="entry name" value="Trigger_factor"/>
    <property type="match status" value="1"/>
</dbReference>
<feature type="domain" description="PPIase FKBP-type" evidence="17">
    <location>
        <begin position="163"/>
        <end position="245"/>
    </location>
</feature>
<dbReference type="Proteomes" id="UP001596143">
    <property type="component" value="Unassembled WGS sequence"/>
</dbReference>
<dbReference type="InterPro" id="IPR037041">
    <property type="entry name" value="Trigger_fac_C_sf"/>
</dbReference>
<dbReference type="Pfam" id="PF05698">
    <property type="entry name" value="Trigger_C"/>
    <property type="match status" value="1"/>
</dbReference>
<dbReference type="InterPro" id="IPR046357">
    <property type="entry name" value="PPIase_dom_sf"/>
</dbReference>
<comment type="catalytic activity">
    <reaction evidence="1 12 13">
        <text>[protein]-peptidylproline (omega=180) = [protein]-peptidylproline (omega=0)</text>
        <dbReference type="Rhea" id="RHEA:16237"/>
        <dbReference type="Rhea" id="RHEA-COMP:10747"/>
        <dbReference type="Rhea" id="RHEA-COMP:10748"/>
        <dbReference type="ChEBI" id="CHEBI:83833"/>
        <dbReference type="ChEBI" id="CHEBI:83834"/>
        <dbReference type="EC" id="5.2.1.8"/>
    </reaction>
</comment>
<name>A0ABW0U7V9_9BACI</name>
<dbReference type="InterPro" id="IPR036611">
    <property type="entry name" value="Trigger_fac_ribosome-bd_sf"/>
</dbReference>
<dbReference type="NCBIfam" id="TIGR00115">
    <property type="entry name" value="tig"/>
    <property type="match status" value="1"/>
</dbReference>
<comment type="subcellular location">
    <subcellularLocation>
        <location evidence="12">Cytoplasm</location>
    </subcellularLocation>
    <text evidence="12">About half TF is bound to the ribosome near the polypeptide exit tunnel while the other half is free in the cytoplasm.</text>
</comment>
<dbReference type="Pfam" id="PF05697">
    <property type="entry name" value="Trigger_N"/>
    <property type="match status" value="1"/>
</dbReference>
<feature type="region of interest" description="Disordered" evidence="16">
    <location>
        <begin position="426"/>
        <end position="447"/>
    </location>
</feature>
<dbReference type="RefSeq" id="WP_270895984.1">
    <property type="nucleotide sequence ID" value="NZ_JBHSPF010000061.1"/>
</dbReference>
<sequence>MSANWEKKEGNQGVLTVDVDAKKFEEALDEAFKKVRKQVNVPGFRKGKVPRKIFEQRFGVEALYQDAVDIVLPEAYAKAVEDTGIEPVDRPEIDIEEIEKGKNLVFKATVTVKPEVELGEYKGLEVEEFDTTVTDEEVEESLKQLQEQHAELVVVEDGTVEEGDTVVIDFKGFVDGESFEGGEAENYSLEIGSGQFIPGFEDQLVGLKPGEEKEIKVTFPEEYHAEHLAGKDAVFEVKVHDLKRKEVPELDDEFAKDVDEDIETLDELREKRKEALQKDKEHAKEHHERDTVVEKAAENATIDIPEVMITNEVERMVQEFEQRLQAQGMGLDMYYQATGTDEDSMKEQFKPEAEKRVKMNLTLEAIAKAENIEVTDEDVDKELEKMAEMYDREVDEIRNLFMMQGGLDVLKDDLRIQKAIDFLVEQSKTVPKKEENENDDQQEQDEE</sequence>
<comment type="function">
    <text evidence="10 12">Involved in protein export. Acts as a chaperone by maintaining the newly synthesized protein in an open conformation. Functions as a peptidyl-prolyl cis-trans isomerase.</text>
</comment>
<keyword evidence="15" id="KW-0175">Coiled coil</keyword>
<evidence type="ECO:0000256" key="7">
    <source>
        <dbReference type="ARBA" id="ARBA00023186"/>
    </source>
</evidence>
<organism evidence="18 19">
    <name type="scientific">Aliibacillus thermotolerans</name>
    <dbReference type="NCBI Taxonomy" id="1834418"/>
    <lineage>
        <taxon>Bacteria</taxon>
        <taxon>Bacillati</taxon>
        <taxon>Bacillota</taxon>
        <taxon>Bacilli</taxon>
        <taxon>Bacillales</taxon>
        <taxon>Bacillaceae</taxon>
        <taxon>Aliibacillus</taxon>
    </lineage>
</organism>
<dbReference type="SUPFAM" id="SSF109998">
    <property type="entry name" value="Triger factor/SurA peptide-binding domain-like"/>
    <property type="match status" value="1"/>
</dbReference>
<evidence type="ECO:0000256" key="2">
    <source>
        <dbReference type="ARBA" id="ARBA00005464"/>
    </source>
</evidence>
<dbReference type="PANTHER" id="PTHR30560:SF3">
    <property type="entry name" value="TRIGGER FACTOR-LIKE PROTEIN TIG, CHLOROPLASTIC"/>
    <property type="match status" value="1"/>
</dbReference>
<accession>A0ABW0U7V9</accession>
<dbReference type="InterPro" id="IPR001179">
    <property type="entry name" value="PPIase_FKBP_dom"/>
</dbReference>
<keyword evidence="9 12" id="KW-0131">Cell cycle</keyword>
<evidence type="ECO:0000256" key="13">
    <source>
        <dbReference type="PROSITE-ProRule" id="PRU00277"/>
    </source>
</evidence>
<evidence type="ECO:0000256" key="8">
    <source>
        <dbReference type="ARBA" id="ARBA00023235"/>
    </source>
</evidence>
<evidence type="ECO:0000256" key="6">
    <source>
        <dbReference type="ARBA" id="ARBA00023110"/>
    </source>
</evidence>
<dbReference type="PROSITE" id="PS50059">
    <property type="entry name" value="FKBP_PPIASE"/>
    <property type="match status" value="1"/>
</dbReference>
<reference evidence="19" key="1">
    <citation type="journal article" date="2019" name="Int. J. Syst. Evol. Microbiol.">
        <title>The Global Catalogue of Microorganisms (GCM) 10K type strain sequencing project: providing services to taxonomists for standard genome sequencing and annotation.</title>
        <authorList>
            <consortium name="The Broad Institute Genomics Platform"/>
            <consortium name="The Broad Institute Genome Sequencing Center for Infectious Disease"/>
            <person name="Wu L."/>
            <person name="Ma J."/>
        </authorList>
    </citation>
    <scope>NUCLEOTIDE SEQUENCE [LARGE SCALE GENOMIC DNA]</scope>
    <source>
        <strain evidence="19">CGMCC 1.15790</strain>
    </source>
</reference>
<evidence type="ECO:0000313" key="18">
    <source>
        <dbReference type="EMBL" id="MFC5629571.1"/>
    </source>
</evidence>
<keyword evidence="12" id="KW-0963">Cytoplasm</keyword>
<comment type="caution">
    <text evidence="18">The sequence shown here is derived from an EMBL/GenBank/DDBJ whole genome shotgun (WGS) entry which is preliminary data.</text>
</comment>
<evidence type="ECO:0000256" key="12">
    <source>
        <dbReference type="HAMAP-Rule" id="MF_00303"/>
    </source>
</evidence>
<dbReference type="Pfam" id="PF00254">
    <property type="entry name" value="FKBP_C"/>
    <property type="match status" value="1"/>
</dbReference>
<dbReference type="InterPro" id="IPR008880">
    <property type="entry name" value="Trigger_fac_C"/>
</dbReference>
<dbReference type="InterPro" id="IPR005215">
    <property type="entry name" value="Trig_fac"/>
</dbReference>
<evidence type="ECO:0000256" key="11">
    <source>
        <dbReference type="ARBA" id="ARBA00029986"/>
    </source>
</evidence>
<feature type="coiled-coil region" evidence="15">
    <location>
        <begin position="258"/>
        <end position="285"/>
    </location>
</feature>
<gene>
    <name evidence="12 18" type="primary">tig</name>
    <name evidence="18" type="ORF">ACFPTR_11985</name>
</gene>
<evidence type="ECO:0000256" key="4">
    <source>
        <dbReference type="ARBA" id="ARBA00016902"/>
    </source>
</evidence>
<dbReference type="EC" id="5.2.1.8" evidence="3 12"/>
<keyword evidence="5 12" id="KW-0132">Cell division</keyword>
<dbReference type="EMBL" id="JBHSPF010000061">
    <property type="protein sequence ID" value="MFC5629571.1"/>
    <property type="molecule type" value="Genomic_DNA"/>
</dbReference>
<evidence type="ECO:0000313" key="19">
    <source>
        <dbReference type="Proteomes" id="UP001596143"/>
    </source>
</evidence>
<evidence type="ECO:0000256" key="16">
    <source>
        <dbReference type="SAM" id="MobiDB-lite"/>
    </source>
</evidence>
<comment type="domain">
    <text evidence="12">Consists of 3 domains; the N-terminus binds the ribosome, the middle domain has PPIase activity, while the C-terminus has intrinsic chaperone activity on its own.</text>
</comment>
<evidence type="ECO:0000256" key="15">
    <source>
        <dbReference type="SAM" id="Coils"/>
    </source>
</evidence>
<dbReference type="SUPFAM" id="SSF102735">
    <property type="entry name" value="Trigger factor ribosome-binding domain"/>
    <property type="match status" value="1"/>
</dbReference>
<dbReference type="InterPro" id="IPR008881">
    <property type="entry name" value="Trigger_fac_ribosome-bd_bac"/>
</dbReference>
<keyword evidence="7 12" id="KW-0143">Chaperone</keyword>
<comment type="similarity">
    <text evidence="2 12 14">Belongs to the FKBP-type PPIase family. Tig subfamily.</text>
</comment>
<evidence type="ECO:0000256" key="3">
    <source>
        <dbReference type="ARBA" id="ARBA00013194"/>
    </source>
</evidence>
<dbReference type="GO" id="GO:0003755">
    <property type="term" value="F:peptidyl-prolyl cis-trans isomerase activity"/>
    <property type="evidence" value="ECO:0007669"/>
    <property type="project" value="UniProtKB-EC"/>
</dbReference>
<dbReference type="Gene3D" id="1.10.3120.10">
    <property type="entry name" value="Trigger factor, C-terminal domain"/>
    <property type="match status" value="1"/>
</dbReference>
<evidence type="ECO:0000256" key="10">
    <source>
        <dbReference type="ARBA" id="ARBA00024849"/>
    </source>
</evidence>
<keyword evidence="8 12" id="KW-0413">Isomerase</keyword>
<feature type="compositionally biased region" description="Acidic residues" evidence="16">
    <location>
        <begin position="436"/>
        <end position="447"/>
    </location>
</feature>
<dbReference type="Gene3D" id="3.10.50.40">
    <property type="match status" value="1"/>
</dbReference>
<evidence type="ECO:0000256" key="14">
    <source>
        <dbReference type="RuleBase" id="RU003914"/>
    </source>
</evidence>